<dbReference type="PROSITE" id="PS00109">
    <property type="entry name" value="PROTEIN_KINASE_TYR"/>
    <property type="match status" value="1"/>
</dbReference>
<gene>
    <name evidence="2" type="ORF">NH14_027555</name>
</gene>
<dbReference type="OrthoDB" id="9801841at2"/>
<dbReference type="Pfam" id="PF02518">
    <property type="entry name" value="HATPase_c"/>
    <property type="match status" value="1"/>
</dbReference>
<sequence length="1675" mass="182554">MKPRTHAAAVTNPEDRVVQTLWDDGMLVLSRVKTRGAAKTRLAVRPSATQPSAEALSLLENAYGLRTRLDSPRFTQPHALLRESRRTILFLEDPGGGDLASMQPHLMSHGQVLAIASNAAAALDALHARGLIHHDIRPANLLVNAKTGAVALTGFGLSSDADADADAAGSDIPQPLLFAHALPYVAPERTGLVNRRPDTRSDLYSLGVVIYWMFTGRFPYVAHSGAEWLHCHTARKPLSLKEYAPQVSDFAAAIVDRLLAKAAEDRYQSARGAAHDLRLCAAQWERGAHEPFALGAADSNSRLLMPGRLYGREADLRSLVAAFERVARDGAPECVLVSGYSGIGKSSLVEEFHQVMSGSGSLFASGKFDQYKRNIPYATLAQCMAALVQQILDEDEAQIGAWRQRIQNALGSHGQLIVDLIPALEQLVGPQPQVAELPPQDAQTRFVAALTRFIGAFAFPGRPLVLFLDDLQWLDAGTISVLEALGKSQDIGDLLLIGAYRDNEVGPMHPLTRAVDAMHAGQVRVHDLLLAPLGVNDIDRLVGDAMHGNKQSTQQVAQVMFDKTGGNPFFAVQFLQALADEGFLTFDKARREWACNADQIARRSFPNSVVDLMIGKLGRMPDATRSVLVDFACLGASVSSAVLARVSGQSSEAVDAALAQAVAQGVVYRRADGYAFVHDRIQEAAYALLAEADRAPAHLRIGTLLDSEDGQDVELNIFEIVNQYNRAIHVVEDYGVRARVAGLNLRAGRRARGSAAYGSALAYLTLGSELLGSDAWRTHYDEKFSFELLRAECEFLTGGAALAEERLRDLAAAARNVPHKAAVAFLRVTLHTALDQMQAAVEICLGYLREVGMDWVAHPDRAAAVAEYAALRDQIGERTIASLIELPLLHDETLEATLNVLTAVLPPAFFTDENLVCLVLSRMANLSIRHGNTDASSLGFAYLGMVAGPIFGDYRAGFEFGRLGLSLVDERGLGRFRARVYMCFAYHVTPWTQPMRAGLPLLRRAFEAATHSGDLTYVGFSSCCLVTSLLAAGHPLADVEDEGGERLRIVRAAGFGLIVDIMNAQLSLIRGLRGLAPWLGSAHADHADEAAFERHLEGNPALAIAACWYWIRQLQARFFAGDMVGALEAQKRAAPLLWTTSGHFELAEYHFFGALARLKWHDSLAPADQAENEAALAEDVEKLRGWAQHSPANFASRLALVEAELARVQKREFEAMRHYEQAVVGAREQRLLHVEGLANEIAGRFYADSGFAAISVVYLRNARLAYLNWGAMAKVRALEARHPGLVSEETSSVSSGPVTNPMAMETVVKASQAISSERVLERLMHTLMTIVLEHAGARRALLILPHAEQLWIEADASALGEGNTVNVGRRAASSDAVPLAMLHHSLRTHEPVLVDDASMENPFGADEYFMSGTARSVLSLPLVKQDRVIGALYLENELAPGVFTLSRLAVLRLLASQAAISIENASLEEVEALLEEKDALLHEVHHRVKNNLQLISSLLNLQAARAEDKSTAERFLDSRNRVRSMAMVHENLYRAGNFARIDMASHIRNLCAHLSRVYELSQLNVSLDVLVDDVQLDMNRAVACGMIVNELVSNALKHAFPQGRHGNLRVELMSDDERRCRLSVSDDGIGLPADFCVEEADSLGLQLVSDLAHQLHATVRRDNGAGTSFVIHFTL</sequence>
<dbReference type="Proteomes" id="UP000030460">
    <property type="component" value="Unassembled WGS sequence"/>
</dbReference>
<dbReference type="SMART" id="SM00065">
    <property type="entry name" value="GAF"/>
    <property type="match status" value="1"/>
</dbReference>
<name>A0A8T6ZJP6_9BURK</name>
<reference evidence="2" key="1">
    <citation type="journal article" date="2015" name="Genome Announc.">
        <title>Draft Genome Sequence of the Polyhydroxyalkanoate-Producing Bacterium Burkholderia sacchari LMG 19450 Isolated from Brazilian Sugarcane Plantation Soil.</title>
        <authorList>
            <person name="Alexandrino P.M."/>
            <person name="Mendonca T.T."/>
            <person name="Guaman Bautista L.P."/>
            <person name="Cherix J."/>
            <person name="Lozano-Sakalauskas G.C."/>
            <person name="Fujita A."/>
            <person name="Ramos Filho E."/>
            <person name="Long P."/>
            <person name="Padilla G."/>
            <person name="Taciro M.K."/>
            <person name="Gomez J.G."/>
            <person name="Silva L.F."/>
        </authorList>
    </citation>
    <scope>NUCLEOTIDE SEQUENCE</scope>
    <source>
        <strain evidence="2">LMG 19450</strain>
    </source>
</reference>
<dbReference type="SMART" id="SM00387">
    <property type="entry name" value="HATPase_c"/>
    <property type="match status" value="1"/>
</dbReference>
<dbReference type="Pfam" id="PF07568">
    <property type="entry name" value="HisKA_2"/>
    <property type="match status" value="1"/>
</dbReference>
<dbReference type="SMART" id="SM00220">
    <property type="entry name" value="S_TKc"/>
    <property type="match status" value="1"/>
</dbReference>
<accession>A0A8T6ZJP6</accession>
<dbReference type="SUPFAM" id="SSF56112">
    <property type="entry name" value="Protein kinase-like (PK-like)"/>
    <property type="match status" value="1"/>
</dbReference>
<dbReference type="InterPro" id="IPR003018">
    <property type="entry name" value="GAF"/>
</dbReference>
<feature type="domain" description="Protein kinase" evidence="1">
    <location>
        <begin position="1"/>
        <end position="278"/>
    </location>
</feature>
<dbReference type="GO" id="GO:0005524">
    <property type="term" value="F:ATP binding"/>
    <property type="evidence" value="ECO:0007669"/>
    <property type="project" value="InterPro"/>
</dbReference>
<protein>
    <submittedName>
        <fullName evidence="2">AAA family ATPase</fullName>
    </submittedName>
</protein>
<dbReference type="SUPFAM" id="SSF52540">
    <property type="entry name" value="P-loop containing nucleoside triphosphate hydrolases"/>
    <property type="match status" value="1"/>
</dbReference>
<dbReference type="Pfam" id="PF13191">
    <property type="entry name" value="AAA_16"/>
    <property type="match status" value="1"/>
</dbReference>
<dbReference type="Pfam" id="PF00069">
    <property type="entry name" value="Pkinase"/>
    <property type="match status" value="1"/>
</dbReference>
<evidence type="ECO:0000313" key="2">
    <source>
        <dbReference type="EMBL" id="NLP64832.1"/>
    </source>
</evidence>
<dbReference type="Pfam" id="PF01590">
    <property type="entry name" value="GAF"/>
    <property type="match status" value="1"/>
</dbReference>
<dbReference type="InterPro" id="IPR008266">
    <property type="entry name" value="Tyr_kinase_AS"/>
</dbReference>
<dbReference type="InterPro" id="IPR011009">
    <property type="entry name" value="Kinase-like_dom_sf"/>
</dbReference>
<dbReference type="Gene3D" id="3.30.565.10">
    <property type="entry name" value="Histidine kinase-like ATPase, C-terminal domain"/>
    <property type="match status" value="1"/>
</dbReference>
<organism evidence="2 3">
    <name type="scientific">Paraburkholderia sacchari</name>
    <dbReference type="NCBI Taxonomy" id="159450"/>
    <lineage>
        <taxon>Bacteria</taxon>
        <taxon>Pseudomonadati</taxon>
        <taxon>Pseudomonadota</taxon>
        <taxon>Betaproteobacteria</taxon>
        <taxon>Burkholderiales</taxon>
        <taxon>Burkholderiaceae</taxon>
        <taxon>Paraburkholderia</taxon>
    </lineage>
</organism>
<dbReference type="InterPro" id="IPR036890">
    <property type="entry name" value="HATPase_C_sf"/>
</dbReference>
<dbReference type="InterPro" id="IPR003594">
    <property type="entry name" value="HATPase_dom"/>
</dbReference>
<dbReference type="SUPFAM" id="SSF55781">
    <property type="entry name" value="GAF domain-like"/>
    <property type="match status" value="1"/>
</dbReference>
<proteinExistence type="predicted"/>
<dbReference type="PANTHER" id="PTHR43642:SF1">
    <property type="entry name" value="HYBRID SIGNAL TRANSDUCTION HISTIDINE KINASE G"/>
    <property type="match status" value="1"/>
</dbReference>
<evidence type="ECO:0000259" key="1">
    <source>
        <dbReference type="PROSITE" id="PS50011"/>
    </source>
</evidence>
<dbReference type="SUPFAM" id="SSF55874">
    <property type="entry name" value="ATPase domain of HSP90 chaperone/DNA topoisomerase II/histidine kinase"/>
    <property type="match status" value="1"/>
</dbReference>
<dbReference type="InterPro" id="IPR053159">
    <property type="entry name" value="Hybrid_Histidine_Kinase"/>
</dbReference>
<keyword evidence="3" id="KW-1185">Reference proteome</keyword>
<dbReference type="Gene3D" id="1.10.510.10">
    <property type="entry name" value="Transferase(Phosphotransferase) domain 1"/>
    <property type="match status" value="1"/>
</dbReference>
<dbReference type="PROSITE" id="PS50011">
    <property type="entry name" value="PROTEIN_KINASE_DOM"/>
    <property type="match status" value="1"/>
</dbReference>
<dbReference type="RefSeq" id="WP_052148341.1">
    <property type="nucleotide sequence ID" value="NZ_CADFGF010000014.1"/>
</dbReference>
<reference evidence="2" key="2">
    <citation type="submission" date="2020-04" db="EMBL/GenBank/DDBJ databases">
        <authorList>
            <person name="Alexandrino P."/>
            <person name="Mendonca T."/>
            <person name="Guaman L."/>
            <person name="Cherix J."/>
            <person name="Lozano-Sakalauskas G."/>
            <person name="Fujita A."/>
            <person name="Filho E.R."/>
            <person name="Long P."/>
            <person name="Padilla G."/>
            <person name="Taciro M.K."/>
            <person name="Gomez J.G."/>
            <person name="Silva L.F."/>
            <person name="Torres M."/>
        </authorList>
    </citation>
    <scope>NUCLEOTIDE SEQUENCE</scope>
    <source>
        <strain evidence="2">LMG 19450</strain>
    </source>
</reference>
<dbReference type="Gene3D" id="3.40.50.300">
    <property type="entry name" value="P-loop containing nucleotide triphosphate hydrolases"/>
    <property type="match status" value="1"/>
</dbReference>
<dbReference type="InterPro" id="IPR027417">
    <property type="entry name" value="P-loop_NTPase"/>
</dbReference>
<dbReference type="InterPro" id="IPR000719">
    <property type="entry name" value="Prot_kinase_dom"/>
</dbReference>
<dbReference type="PANTHER" id="PTHR43642">
    <property type="entry name" value="HYBRID SIGNAL TRANSDUCTION HISTIDINE KINASE G"/>
    <property type="match status" value="1"/>
</dbReference>
<dbReference type="InterPro" id="IPR011495">
    <property type="entry name" value="Sig_transdc_His_kin_sub2_dim/P"/>
</dbReference>
<dbReference type="GO" id="GO:0004672">
    <property type="term" value="F:protein kinase activity"/>
    <property type="evidence" value="ECO:0007669"/>
    <property type="project" value="InterPro"/>
</dbReference>
<dbReference type="EMBL" id="JTDB02000010">
    <property type="protein sequence ID" value="NLP64832.1"/>
    <property type="molecule type" value="Genomic_DNA"/>
</dbReference>
<evidence type="ECO:0000313" key="3">
    <source>
        <dbReference type="Proteomes" id="UP000030460"/>
    </source>
</evidence>
<dbReference type="Gene3D" id="3.30.450.40">
    <property type="match status" value="1"/>
</dbReference>
<comment type="caution">
    <text evidence="2">The sequence shown here is derived from an EMBL/GenBank/DDBJ whole genome shotgun (WGS) entry which is preliminary data.</text>
</comment>
<dbReference type="InterPro" id="IPR041664">
    <property type="entry name" value="AAA_16"/>
</dbReference>
<dbReference type="InterPro" id="IPR029016">
    <property type="entry name" value="GAF-like_dom_sf"/>
</dbReference>